<dbReference type="SUPFAM" id="SSF56112">
    <property type="entry name" value="Protein kinase-like (PK-like)"/>
    <property type="match status" value="1"/>
</dbReference>
<dbReference type="InterPro" id="IPR011009">
    <property type="entry name" value="Kinase-like_dom_sf"/>
</dbReference>
<feature type="domain" description="Protein kinase" evidence="1">
    <location>
        <begin position="70"/>
        <end position="358"/>
    </location>
</feature>
<accession>F8NU26</accession>
<dbReference type="HOGENOM" id="CLU_000288_7_18_1"/>
<evidence type="ECO:0000259" key="1">
    <source>
        <dbReference type="PROSITE" id="PS50011"/>
    </source>
</evidence>
<dbReference type="PANTHER" id="PTHR44329">
    <property type="entry name" value="SERINE/THREONINE-PROTEIN KINASE TNNI3K-RELATED"/>
    <property type="match status" value="1"/>
</dbReference>
<dbReference type="AlphaFoldDB" id="F8NU26"/>
<dbReference type="GO" id="GO:0005524">
    <property type="term" value="F:ATP binding"/>
    <property type="evidence" value="ECO:0007669"/>
    <property type="project" value="InterPro"/>
</dbReference>
<dbReference type="Pfam" id="PF00069">
    <property type="entry name" value="Pkinase"/>
    <property type="match status" value="1"/>
</dbReference>
<dbReference type="GeneID" id="18816492"/>
<organism>
    <name type="scientific">Serpula lacrymans var. lacrymans (strain S7.9)</name>
    <name type="common">Dry rot fungus</name>
    <dbReference type="NCBI Taxonomy" id="578457"/>
    <lineage>
        <taxon>Eukaryota</taxon>
        <taxon>Fungi</taxon>
        <taxon>Dikarya</taxon>
        <taxon>Basidiomycota</taxon>
        <taxon>Agaricomycotina</taxon>
        <taxon>Agaricomycetes</taxon>
        <taxon>Agaricomycetidae</taxon>
        <taxon>Boletales</taxon>
        <taxon>Coniophorineae</taxon>
        <taxon>Serpulaceae</taxon>
        <taxon>Serpula</taxon>
    </lineage>
</organism>
<gene>
    <name evidence="2" type="ORF">SERLADRAFT_448714</name>
</gene>
<dbReference type="InterPro" id="IPR008271">
    <property type="entry name" value="Ser/Thr_kinase_AS"/>
</dbReference>
<dbReference type="InterPro" id="IPR051681">
    <property type="entry name" value="Ser/Thr_Kinases-Pseudokinases"/>
</dbReference>
<dbReference type="InterPro" id="IPR000719">
    <property type="entry name" value="Prot_kinase_dom"/>
</dbReference>
<dbReference type="PROSITE" id="PS00108">
    <property type="entry name" value="PROTEIN_KINASE_ST"/>
    <property type="match status" value="1"/>
</dbReference>
<reference evidence="2" key="1">
    <citation type="submission" date="2011-04" db="EMBL/GenBank/DDBJ databases">
        <title>Evolution of plant cell wall degrading machinery underlies the functional diversity of forest fungi.</title>
        <authorList>
            <consortium name="US DOE Joint Genome Institute (JGI-PGF)"/>
            <person name="Eastwood D.C."/>
            <person name="Floudas D."/>
            <person name="Binder M."/>
            <person name="Majcherczyk A."/>
            <person name="Schneider P."/>
            <person name="Aerts A."/>
            <person name="Asiegbu F.O."/>
            <person name="Baker S.E."/>
            <person name="Barry K."/>
            <person name="Bendiksby M."/>
            <person name="Blumentritt M."/>
            <person name="Coutinho P.M."/>
            <person name="Cullen D."/>
            <person name="Cullen D."/>
            <person name="Gathman A."/>
            <person name="Goodell B."/>
            <person name="Henrissat B."/>
            <person name="Ihrmark K."/>
            <person name="Kauserud H."/>
            <person name="Kohler A."/>
            <person name="LaButti K."/>
            <person name="Lapidus A."/>
            <person name="Lavin J.L."/>
            <person name="Lee Y.-H."/>
            <person name="Lindquist E."/>
            <person name="Lilly W."/>
            <person name="Lucas S."/>
            <person name="Morin E."/>
            <person name="Murat C."/>
            <person name="Oguiza J.A."/>
            <person name="Park J."/>
            <person name="Pisabarro A.G."/>
            <person name="Riley R."/>
            <person name="Rosling A."/>
            <person name="Salamov A."/>
            <person name="Schmidt O."/>
            <person name="Schmutz J."/>
            <person name="Skrede I."/>
            <person name="Stenlid J."/>
            <person name="Wiebenga A."/>
            <person name="Xie X."/>
            <person name="Kues U."/>
            <person name="Hibbett D.S."/>
            <person name="Hoffmeister D."/>
            <person name="Hogberg N."/>
            <person name="Martin F."/>
            <person name="Grigoriev I.V."/>
            <person name="Watkinson S.C."/>
        </authorList>
    </citation>
    <scope>NUCLEOTIDE SEQUENCE</scope>
    <source>
        <strain evidence="2">S7.9</strain>
    </source>
</reference>
<dbReference type="EMBL" id="GL945433">
    <property type="protein sequence ID" value="EGO25792.1"/>
    <property type="molecule type" value="Genomic_DNA"/>
</dbReference>
<evidence type="ECO:0000313" key="2">
    <source>
        <dbReference type="EMBL" id="EGO25792.1"/>
    </source>
</evidence>
<dbReference type="Proteomes" id="UP000008064">
    <property type="component" value="Unassembled WGS sequence"/>
</dbReference>
<dbReference type="SMART" id="SM00220">
    <property type="entry name" value="S_TKc"/>
    <property type="match status" value="1"/>
</dbReference>
<dbReference type="PANTHER" id="PTHR44329:SF214">
    <property type="entry name" value="PROTEIN KINASE DOMAIN-CONTAINING PROTEIN"/>
    <property type="match status" value="1"/>
</dbReference>
<dbReference type="KEGG" id="sla:SERLADRAFT_448714"/>
<dbReference type="RefSeq" id="XP_007317914.1">
    <property type="nucleotide sequence ID" value="XM_007317852.1"/>
</dbReference>
<dbReference type="Gene3D" id="1.10.510.10">
    <property type="entry name" value="Transferase(Phosphotransferase) domain 1"/>
    <property type="match status" value="1"/>
</dbReference>
<dbReference type="OrthoDB" id="4062651at2759"/>
<proteinExistence type="predicted"/>
<dbReference type="GO" id="GO:0004674">
    <property type="term" value="F:protein serine/threonine kinase activity"/>
    <property type="evidence" value="ECO:0007669"/>
    <property type="project" value="TreeGrafter"/>
</dbReference>
<dbReference type="PROSITE" id="PS50011">
    <property type="entry name" value="PROTEIN_KINASE_DOM"/>
    <property type="match status" value="1"/>
</dbReference>
<protein>
    <recommendedName>
        <fullName evidence="1">Protein kinase domain-containing protein</fullName>
    </recommendedName>
</protein>
<sequence>MARALEDSKQNGYYSRRSDEARSLLNLLQALLDYAQLSPGVRRRFTAALIKLSTKSGCYPDCLVLEDIKKLSEDPIAAGSSGEVWKGSFRGQVIAMKILKVYERFDLDEFLKRCSNEITIWRQLSHPNLIPFYGVYHLNANKNRICLISPWMEHGSITRFLKQYPNSSRTSLMLDIARGLEYLHRRQPGIVHGDLKGENILITPSLHACLTDFGVASARGTHLLGLTTAPSMRGGGTLRWQAPELLSFETEDVRNSFSSDVYAFGCVGYEHLIVSHLAFHFVRVYSGEIPFHEMRSEYQVIQAVTKGVRPARPLPAICDARHLDDDMWRVIGHCWVSDPHTRPTVSQIVAALCQRLRLGIDSKLPTDNWDYSFMSKVSRTAEHPFSCSFLQ</sequence>
<name>F8NU26_SERL9</name>